<dbReference type="InterPro" id="IPR007110">
    <property type="entry name" value="Ig-like_dom"/>
</dbReference>
<evidence type="ECO:0000256" key="4">
    <source>
        <dbReference type="ARBA" id="ARBA00022989"/>
    </source>
</evidence>
<gene>
    <name evidence="13" type="primary">LOC102369539</name>
</gene>
<dbReference type="Proteomes" id="UP000189705">
    <property type="component" value="Unplaced"/>
</dbReference>
<keyword evidence="5 9" id="KW-0472">Membrane</keyword>
<dbReference type="GO" id="GO:0009897">
    <property type="term" value="C:external side of plasma membrane"/>
    <property type="evidence" value="ECO:0007669"/>
    <property type="project" value="TreeGrafter"/>
</dbReference>
<organism evidence="12 13">
    <name type="scientific">Alligator sinensis</name>
    <name type="common">Chinese alligator</name>
    <dbReference type="NCBI Taxonomy" id="38654"/>
    <lineage>
        <taxon>Eukaryota</taxon>
        <taxon>Metazoa</taxon>
        <taxon>Chordata</taxon>
        <taxon>Craniata</taxon>
        <taxon>Vertebrata</taxon>
        <taxon>Euteleostomi</taxon>
        <taxon>Archelosauria</taxon>
        <taxon>Archosauria</taxon>
        <taxon>Crocodylia</taxon>
        <taxon>Alligatoridae</taxon>
        <taxon>Alligatorinae</taxon>
        <taxon>Alligator</taxon>
    </lineage>
</organism>
<keyword evidence="7" id="KW-0675">Receptor</keyword>
<dbReference type="InParanoid" id="A0A3Q0G7A1"/>
<keyword evidence="10" id="KW-0732">Signal</keyword>
<keyword evidence="4 9" id="KW-1133">Transmembrane helix</keyword>
<evidence type="ECO:0000256" key="10">
    <source>
        <dbReference type="SAM" id="SignalP"/>
    </source>
</evidence>
<proteinExistence type="inferred from homology"/>
<dbReference type="InterPro" id="IPR003599">
    <property type="entry name" value="Ig_sub"/>
</dbReference>
<evidence type="ECO:0000256" key="1">
    <source>
        <dbReference type="ARBA" id="ARBA00004167"/>
    </source>
</evidence>
<dbReference type="InterPro" id="IPR036179">
    <property type="entry name" value="Ig-like_dom_sf"/>
</dbReference>
<evidence type="ECO:0000256" key="7">
    <source>
        <dbReference type="ARBA" id="ARBA00023170"/>
    </source>
</evidence>
<name>A0A3Q0G7A1_ALLSI</name>
<dbReference type="GeneID" id="102369539"/>
<keyword evidence="8" id="KW-0325">Glycoprotein</keyword>
<keyword evidence="6" id="KW-1015">Disulfide bond</keyword>
<dbReference type="GO" id="GO:0038023">
    <property type="term" value="F:signaling receptor activity"/>
    <property type="evidence" value="ECO:0007669"/>
    <property type="project" value="InterPro"/>
</dbReference>
<reference evidence="13" key="1">
    <citation type="submission" date="2025-08" db="UniProtKB">
        <authorList>
            <consortium name="RefSeq"/>
        </authorList>
    </citation>
    <scope>IDENTIFICATION</scope>
</reference>
<dbReference type="AlphaFoldDB" id="A0A3Q0G7A1"/>
<comment type="subcellular location">
    <subcellularLocation>
        <location evidence="1">Membrane</location>
        <topology evidence="1">Single-pass membrane protein</topology>
    </subcellularLocation>
</comment>
<dbReference type="KEGG" id="asn:102369539"/>
<feature type="chain" id="PRO_5018066846" evidence="10">
    <location>
        <begin position="22"/>
        <end position="298"/>
    </location>
</feature>
<evidence type="ECO:0000256" key="8">
    <source>
        <dbReference type="ARBA" id="ARBA00023180"/>
    </source>
</evidence>
<dbReference type="Gene3D" id="2.60.40.10">
    <property type="entry name" value="Immunoglobulins"/>
    <property type="match status" value="2"/>
</dbReference>
<dbReference type="InterPro" id="IPR013783">
    <property type="entry name" value="Ig-like_fold"/>
</dbReference>
<feature type="transmembrane region" description="Helical" evidence="9">
    <location>
        <begin position="214"/>
        <end position="237"/>
    </location>
</feature>
<sequence length="298" mass="33056">MVQMWLVLAHLLFFLIGQVQGSVSNMFAVTGTRAVLRCPYISVAPMVLAVWNISAKNGAACLLAYRADTNETKSVNCSERMTWESRPDYDPSLQIHPVKLADEGTYMCEVVNSDGSFYETYALTVLVPPEVTLTYENSEIALCRASAGKPAALISWVPTNGHSIENKVHHPNGTVTTVSRIYWNNSTTITMSCLITHPTMNRTLSIDLSPKSPIFQYVMIVAFSCVAVGVLGGVILYRALKYRASRLSGSAYVSTVVNKTRNDIRLQSRTQKINTVYSSIVSDGIYENYRVQNTYKCH</sequence>
<dbReference type="Pfam" id="PF08205">
    <property type="entry name" value="C2-set_2"/>
    <property type="match status" value="1"/>
</dbReference>
<dbReference type="Pfam" id="PF07686">
    <property type="entry name" value="V-set"/>
    <property type="match status" value="1"/>
</dbReference>
<dbReference type="SUPFAM" id="SSF48726">
    <property type="entry name" value="Immunoglobulin"/>
    <property type="match status" value="2"/>
</dbReference>
<dbReference type="InterPro" id="IPR040012">
    <property type="entry name" value="CD200R"/>
</dbReference>
<dbReference type="GO" id="GO:0150077">
    <property type="term" value="P:regulation of neuroinflammatory response"/>
    <property type="evidence" value="ECO:0007669"/>
    <property type="project" value="InterPro"/>
</dbReference>
<dbReference type="RefSeq" id="XP_025054003.1">
    <property type="nucleotide sequence ID" value="XM_025198218.1"/>
</dbReference>
<dbReference type="InterPro" id="IPR013106">
    <property type="entry name" value="Ig_V-set"/>
</dbReference>
<evidence type="ECO:0000256" key="3">
    <source>
        <dbReference type="ARBA" id="ARBA00022692"/>
    </source>
</evidence>
<feature type="domain" description="Ig-like" evidence="11">
    <location>
        <begin position="31"/>
        <end position="124"/>
    </location>
</feature>
<evidence type="ECO:0000256" key="6">
    <source>
        <dbReference type="ARBA" id="ARBA00023157"/>
    </source>
</evidence>
<evidence type="ECO:0000313" key="13">
    <source>
        <dbReference type="RefSeq" id="XP_025054003.1"/>
    </source>
</evidence>
<protein>
    <submittedName>
        <fullName evidence="13">Cell surface glycoprotein CD200 receptor 2-like</fullName>
    </submittedName>
</protein>
<evidence type="ECO:0000259" key="11">
    <source>
        <dbReference type="PROSITE" id="PS50835"/>
    </source>
</evidence>
<dbReference type="InterPro" id="IPR013162">
    <property type="entry name" value="CD80_C2-set"/>
</dbReference>
<feature type="signal peptide" evidence="10">
    <location>
        <begin position="1"/>
        <end position="21"/>
    </location>
</feature>
<keyword evidence="3 9" id="KW-0812">Transmembrane</keyword>
<dbReference type="PROSITE" id="PS50835">
    <property type="entry name" value="IG_LIKE"/>
    <property type="match status" value="1"/>
</dbReference>
<evidence type="ECO:0000256" key="5">
    <source>
        <dbReference type="ARBA" id="ARBA00023136"/>
    </source>
</evidence>
<accession>A0A3Q0G7A1</accession>
<evidence type="ECO:0000313" key="12">
    <source>
        <dbReference type="Proteomes" id="UP000189705"/>
    </source>
</evidence>
<evidence type="ECO:0000256" key="9">
    <source>
        <dbReference type="SAM" id="Phobius"/>
    </source>
</evidence>
<dbReference type="SMART" id="SM00409">
    <property type="entry name" value="IG"/>
    <property type="match status" value="1"/>
</dbReference>
<evidence type="ECO:0000256" key="2">
    <source>
        <dbReference type="ARBA" id="ARBA00008215"/>
    </source>
</evidence>
<keyword evidence="12" id="KW-1185">Reference proteome</keyword>
<dbReference type="PANTHER" id="PTHR21462">
    <property type="entry name" value="CELL SURFACE GLYCOPROTEIN OX2 RECEPTOR PRECURSOR"/>
    <property type="match status" value="1"/>
</dbReference>
<dbReference type="PANTHER" id="PTHR21462:SF2">
    <property type="entry name" value="CELL SURFACE GLYCOPROTEIN CD200 RECEPTOR 2"/>
    <property type="match status" value="1"/>
</dbReference>
<comment type="similarity">
    <text evidence="2">Belongs to the CD200R family.</text>
</comment>